<dbReference type="OrthoDB" id="5627at2759"/>
<organism evidence="5 6">
    <name type="scientific">Ophiocordyceps sinensis</name>
    <dbReference type="NCBI Taxonomy" id="72228"/>
    <lineage>
        <taxon>Eukaryota</taxon>
        <taxon>Fungi</taxon>
        <taxon>Dikarya</taxon>
        <taxon>Ascomycota</taxon>
        <taxon>Pezizomycotina</taxon>
        <taxon>Sordariomycetes</taxon>
        <taxon>Hypocreomycetidae</taxon>
        <taxon>Hypocreales</taxon>
        <taxon>Ophiocordycipitaceae</taxon>
        <taxon>Ophiocordyceps</taxon>
    </lineage>
</organism>
<evidence type="ECO:0000313" key="6">
    <source>
        <dbReference type="Proteomes" id="UP000557566"/>
    </source>
</evidence>
<dbReference type="GO" id="GO:0005681">
    <property type="term" value="C:spliceosomal complex"/>
    <property type="evidence" value="ECO:0007669"/>
    <property type="project" value="TreeGrafter"/>
</dbReference>
<feature type="compositionally biased region" description="Basic residues" evidence="4">
    <location>
        <begin position="322"/>
        <end position="331"/>
    </location>
</feature>
<sequence length="373" mass="40608">MDRATTSSPHDAEPAAVRFRPSKKRKTYRQRRPDARDRAGLSPAPDAEPTDDGQVDEVADAGGAAMDGDDDGSDARQPAAVRLRCDPRRGARFRGLGFAAQSRPDAGALAVGALVARAPDADDERALGGIADRFMHQTGLVADPDDRHMTDYIESRLSSRAAPSRALPDLVSPTRRDAPSPPPAATVAAAAAAAADPPGQPPAASAVRAGDQPTKHGKLFEVDIPADVRSRRDDARRRLAEKAPRPRFGRNRRGSDDMKRDEFVEQFLHENRLDVYDFPKPSTAIPPPSSSSTSAAAADQRTADDRMAEQFRRQYLDDLAQRRQRRRHAHPPRQQPPPGDVLRGPKLGGSRNSRAAVRNLLLQQEKEKVGRKV</sequence>
<dbReference type="PANTHER" id="PTHR13486:SF2">
    <property type="entry name" value="SPLICING FACTOR C9ORF78"/>
    <property type="match status" value="1"/>
</dbReference>
<feature type="compositionally biased region" description="Basic and acidic residues" evidence="4">
    <location>
        <begin position="253"/>
        <end position="277"/>
    </location>
</feature>
<feature type="compositionally biased region" description="Basic and acidic residues" evidence="4">
    <location>
        <begin position="301"/>
        <end position="321"/>
    </location>
</feature>
<gene>
    <name evidence="5" type="ORF">G6O67_006969</name>
</gene>
<feature type="compositionally biased region" description="Low complexity" evidence="4">
    <location>
        <begin position="185"/>
        <end position="206"/>
    </location>
</feature>
<protein>
    <recommendedName>
        <fullName evidence="7">mRNA splicing factor RNA helicase</fullName>
    </recommendedName>
</protein>
<feature type="region of interest" description="Disordered" evidence="4">
    <location>
        <begin position="1"/>
        <end position="83"/>
    </location>
</feature>
<feature type="compositionally biased region" description="Basic residues" evidence="4">
    <location>
        <begin position="20"/>
        <end position="30"/>
    </location>
</feature>
<name>A0A8H4LTB7_9HYPO</name>
<evidence type="ECO:0000256" key="3">
    <source>
        <dbReference type="ARBA" id="ARBA00023242"/>
    </source>
</evidence>
<feature type="compositionally biased region" description="Basic and acidic residues" evidence="4">
    <location>
        <begin position="218"/>
        <end position="244"/>
    </location>
</feature>
<feature type="region of interest" description="Disordered" evidence="4">
    <location>
        <begin position="155"/>
        <end position="355"/>
    </location>
</feature>
<keyword evidence="6" id="KW-1185">Reference proteome</keyword>
<evidence type="ECO:0000256" key="4">
    <source>
        <dbReference type="SAM" id="MobiDB-lite"/>
    </source>
</evidence>
<comment type="similarity">
    <text evidence="2">Belongs to the TLS1 family.</text>
</comment>
<reference evidence="5 6" key="1">
    <citation type="journal article" date="2020" name="Genome Biol. Evol.">
        <title>A new high-quality draft genome assembly of the Chinese cordyceps Ophiocordyceps sinensis.</title>
        <authorList>
            <person name="Shu R."/>
            <person name="Zhang J."/>
            <person name="Meng Q."/>
            <person name="Zhang H."/>
            <person name="Zhou G."/>
            <person name="Li M."/>
            <person name="Wu P."/>
            <person name="Zhao Y."/>
            <person name="Chen C."/>
            <person name="Qin Q."/>
        </authorList>
    </citation>
    <scope>NUCLEOTIDE SEQUENCE [LARGE SCALE GENOMIC DNA]</scope>
    <source>
        <strain evidence="5 6">IOZ07</strain>
    </source>
</reference>
<keyword evidence="3" id="KW-0539">Nucleus</keyword>
<dbReference type="Proteomes" id="UP000557566">
    <property type="component" value="Unassembled WGS sequence"/>
</dbReference>
<evidence type="ECO:0000313" key="5">
    <source>
        <dbReference type="EMBL" id="KAF4504965.1"/>
    </source>
</evidence>
<accession>A0A8H4LTB7</accession>
<feature type="compositionally biased region" description="Acidic residues" evidence="4">
    <location>
        <begin position="48"/>
        <end position="59"/>
    </location>
</feature>
<dbReference type="EMBL" id="JAAVMX010000008">
    <property type="protein sequence ID" value="KAF4504965.1"/>
    <property type="molecule type" value="Genomic_DNA"/>
</dbReference>
<feature type="compositionally biased region" description="Low complexity" evidence="4">
    <location>
        <begin position="155"/>
        <end position="168"/>
    </location>
</feature>
<dbReference type="GO" id="GO:0000398">
    <property type="term" value="P:mRNA splicing, via spliceosome"/>
    <property type="evidence" value="ECO:0007669"/>
    <property type="project" value="TreeGrafter"/>
</dbReference>
<dbReference type="PANTHER" id="PTHR13486">
    <property type="entry name" value="TELOMERE LENGTH AND SILENCING PROTEIN 1 TLS1 FAMILY MEMBER"/>
    <property type="match status" value="1"/>
</dbReference>
<dbReference type="AlphaFoldDB" id="A0A8H4LTB7"/>
<evidence type="ECO:0000256" key="1">
    <source>
        <dbReference type="ARBA" id="ARBA00004123"/>
    </source>
</evidence>
<evidence type="ECO:0000256" key="2">
    <source>
        <dbReference type="ARBA" id="ARBA00007643"/>
    </source>
</evidence>
<proteinExistence type="inferred from homology"/>
<comment type="subcellular location">
    <subcellularLocation>
        <location evidence="1">Nucleus</location>
    </subcellularLocation>
</comment>
<comment type="caution">
    <text evidence="5">The sequence shown here is derived from an EMBL/GenBank/DDBJ whole genome shotgun (WGS) entry which is preliminary data.</text>
</comment>
<evidence type="ECO:0008006" key="7">
    <source>
        <dbReference type="Google" id="ProtNLM"/>
    </source>
</evidence>
<dbReference type="InterPro" id="IPR010756">
    <property type="entry name" value="Tls1-like"/>
</dbReference>